<evidence type="ECO:0000313" key="2">
    <source>
        <dbReference type="Proteomes" id="UP000246018"/>
    </source>
</evidence>
<comment type="caution">
    <text evidence="1">The sequence shown here is derived from an EMBL/GenBank/DDBJ whole genome shotgun (WGS) entry which is preliminary data.</text>
</comment>
<evidence type="ECO:0000313" key="1">
    <source>
        <dbReference type="EMBL" id="PVG81864.1"/>
    </source>
</evidence>
<gene>
    <name evidence="1" type="ORF">DDE18_14170</name>
</gene>
<accession>A0A2T8F815</accession>
<reference evidence="1 2" key="1">
    <citation type="submission" date="2018-04" db="EMBL/GenBank/DDBJ databases">
        <title>Genome of Nocardioides gansuensis WSJ-1.</title>
        <authorList>
            <person name="Wu S."/>
            <person name="Wang G."/>
        </authorList>
    </citation>
    <scope>NUCLEOTIDE SEQUENCE [LARGE SCALE GENOMIC DNA]</scope>
    <source>
        <strain evidence="1 2">WSJ-1</strain>
    </source>
</reference>
<organism evidence="1 2">
    <name type="scientific">Nocardioides gansuensis</name>
    <dbReference type="NCBI Taxonomy" id="2138300"/>
    <lineage>
        <taxon>Bacteria</taxon>
        <taxon>Bacillati</taxon>
        <taxon>Actinomycetota</taxon>
        <taxon>Actinomycetes</taxon>
        <taxon>Propionibacteriales</taxon>
        <taxon>Nocardioidaceae</taxon>
        <taxon>Nocardioides</taxon>
    </lineage>
</organism>
<proteinExistence type="predicted"/>
<keyword evidence="2" id="KW-1185">Reference proteome</keyword>
<name>A0A2T8F815_9ACTN</name>
<sequence>MDPALQDPFFRRLREQHPDVEIVMLPPEHTGDPGLPPATVGQCLAAQRHADAVLDAVAGRLGLETSSRIGFWWQQRHPLVRRWVVRTRFEDLGDEQRGDGSVDVLRSLGNLLLELRWDARPTGNQPPELTALAGPVRLVARAAPYAVGLQVVGQPFYLTEPVIAQVAEQGAPA</sequence>
<dbReference type="EMBL" id="QDGZ01000006">
    <property type="protein sequence ID" value="PVG81864.1"/>
    <property type="molecule type" value="Genomic_DNA"/>
</dbReference>
<dbReference type="AlphaFoldDB" id="A0A2T8F815"/>
<protein>
    <submittedName>
        <fullName evidence="1">Uncharacterized protein</fullName>
    </submittedName>
</protein>
<dbReference type="Proteomes" id="UP000246018">
    <property type="component" value="Unassembled WGS sequence"/>
</dbReference>